<organism evidence="8 9">
    <name type="scientific">Microbacterium binotii</name>
    <dbReference type="NCBI Taxonomy" id="462710"/>
    <lineage>
        <taxon>Bacteria</taxon>
        <taxon>Bacillati</taxon>
        <taxon>Actinomycetota</taxon>
        <taxon>Actinomycetes</taxon>
        <taxon>Micrococcales</taxon>
        <taxon>Microbacteriaceae</taxon>
        <taxon>Microbacterium</taxon>
    </lineage>
</organism>
<keyword evidence="4 5" id="KW-0274">FAD</keyword>
<evidence type="ECO:0000256" key="5">
    <source>
        <dbReference type="RuleBase" id="RU362125"/>
    </source>
</evidence>
<dbReference type="PROSITE" id="PS00073">
    <property type="entry name" value="ACYL_COA_DH_2"/>
    <property type="match status" value="1"/>
</dbReference>
<proteinExistence type="inferred from homology"/>
<sequence length="397" mass="42021">MLPRLRSEAPFGHDPLGFADATLSEGARAALARLDDTLRAEVAPLLPAAWESATLPSAIIDALAPLDLMQPVGVEPAEAASSVFSGYRAFVLARTDVSVATAYNAQSGLFRTAVRRGGSPEQVAALDDAIRSFALRGVFALTEPDHGSDIAGGLATTATRTGDGWVIDGAKRWIGGADTADVLVVFARAADDGEVKAFLVPRDAPGVTLTRIEGKVSLRPMQNFDIRLEGVRVDESARLQRVDSWRDVAEILRSLRSDVAWIATGLQAGALDAAVAYVREREQFGSPLGGFQLVQEKLARILGNLTASLGIVTRLSARQDAGVLRDEDSALAKMQTARLARESVALAREVQGGNGILLEHGAARFFADAEAVYSYEGTHEMTALIVGRGLTGSSAFV</sequence>
<accession>A0ABP6BX85</accession>
<comment type="cofactor">
    <cofactor evidence="1 5">
        <name>FAD</name>
        <dbReference type="ChEBI" id="CHEBI:57692"/>
    </cofactor>
</comment>
<evidence type="ECO:0000256" key="4">
    <source>
        <dbReference type="ARBA" id="ARBA00022827"/>
    </source>
</evidence>
<name>A0ABP6BX85_9MICO</name>
<dbReference type="InterPro" id="IPR046373">
    <property type="entry name" value="Acyl-CoA_Oxase/DH_mid-dom_sf"/>
</dbReference>
<evidence type="ECO:0000313" key="8">
    <source>
        <dbReference type="EMBL" id="GAA2590793.1"/>
    </source>
</evidence>
<evidence type="ECO:0000256" key="3">
    <source>
        <dbReference type="ARBA" id="ARBA00022630"/>
    </source>
</evidence>
<dbReference type="Proteomes" id="UP001500274">
    <property type="component" value="Unassembled WGS sequence"/>
</dbReference>
<feature type="domain" description="Acyl-CoA dehydrogenase/oxidase C-terminal" evidence="6">
    <location>
        <begin position="245"/>
        <end position="390"/>
    </location>
</feature>
<evidence type="ECO:0000259" key="7">
    <source>
        <dbReference type="Pfam" id="PF02770"/>
    </source>
</evidence>
<dbReference type="InterPro" id="IPR009075">
    <property type="entry name" value="AcylCo_DH/oxidase_C"/>
</dbReference>
<dbReference type="Pfam" id="PF00441">
    <property type="entry name" value="Acyl-CoA_dh_1"/>
    <property type="match status" value="1"/>
</dbReference>
<comment type="similarity">
    <text evidence="2 5">Belongs to the acyl-CoA dehydrogenase family.</text>
</comment>
<dbReference type="Gene3D" id="2.40.110.10">
    <property type="entry name" value="Butyryl-CoA Dehydrogenase, subunit A, domain 2"/>
    <property type="match status" value="1"/>
</dbReference>
<dbReference type="InterPro" id="IPR006091">
    <property type="entry name" value="Acyl-CoA_Oxase/DH_mid-dom"/>
</dbReference>
<dbReference type="InterPro" id="IPR006089">
    <property type="entry name" value="Acyl-CoA_DH_CS"/>
</dbReference>
<dbReference type="PANTHER" id="PTHR43188">
    <property type="entry name" value="ACYL-COENZYME A OXIDASE"/>
    <property type="match status" value="1"/>
</dbReference>
<dbReference type="InterPro" id="IPR009100">
    <property type="entry name" value="AcylCoA_DH/oxidase_NM_dom_sf"/>
</dbReference>
<evidence type="ECO:0000259" key="6">
    <source>
        <dbReference type="Pfam" id="PF00441"/>
    </source>
</evidence>
<evidence type="ECO:0000256" key="2">
    <source>
        <dbReference type="ARBA" id="ARBA00009347"/>
    </source>
</evidence>
<keyword evidence="9" id="KW-1185">Reference proteome</keyword>
<keyword evidence="3 5" id="KW-0285">Flavoprotein</keyword>
<comment type="caution">
    <text evidence="8">The sequence shown here is derived from an EMBL/GenBank/DDBJ whole genome shotgun (WGS) entry which is preliminary data.</text>
</comment>
<protein>
    <submittedName>
        <fullName evidence="8">Acyl-CoA dehydrogenase family protein</fullName>
    </submittedName>
</protein>
<dbReference type="PANTHER" id="PTHR43188:SF1">
    <property type="entry name" value="ACYL-COA DEHYDROGENASE"/>
    <property type="match status" value="1"/>
</dbReference>
<reference evidence="9" key="1">
    <citation type="journal article" date="2019" name="Int. J. Syst. Evol. Microbiol.">
        <title>The Global Catalogue of Microorganisms (GCM) 10K type strain sequencing project: providing services to taxonomists for standard genome sequencing and annotation.</title>
        <authorList>
            <consortium name="The Broad Institute Genomics Platform"/>
            <consortium name="The Broad Institute Genome Sequencing Center for Infectious Disease"/>
            <person name="Wu L."/>
            <person name="Ma J."/>
        </authorList>
    </citation>
    <scope>NUCLEOTIDE SEQUENCE [LARGE SCALE GENOMIC DNA]</scope>
    <source>
        <strain evidence="9">JCM 16365</strain>
    </source>
</reference>
<keyword evidence="5" id="KW-0560">Oxidoreductase</keyword>
<dbReference type="Pfam" id="PF02770">
    <property type="entry name" value="Acyl-CoA_dh_M"/>
    <property type="match status" value="1"/>
</dbReference>
<gene>
    <name evidence="8" type="ORF">GCM10009862_31420</name>
</gene>
<dbReference type="Gene3D" id="1.10.540.10">
    <property type="entry name" value="Acyl-CoA dehydrogenase/oxidase, N-terminal domain"/>
    <property type="match status" value="1"/>
</dbReference>
<feature type="domain" description="Acyl-CoA oxidase/dehydrogenase middle" evidence="7">
    <location>
        <begin position="139"/>
        <end position="230"/>
    </location>
</feature>
<dbReference type="InterPro" id="IPR036250">
    <property type="entry name" value="AcylCo_DH-like_C"/>
</dbReference>
<evidence type="ECO:0000313" key="9">
    <source>
        <dbReference type="Proteomes" id="UP001500274"/>
    </source>
</evidence>
<dbReference type="InterPro" id="IPR045008">
    <property type="entry name" value="ACX4-like"/>
</dbReference>
<dbReference type="EMBL" id="BAAARI010000038">
    <property type="protein sequence ID" value="GAA2590793.1"/>
    <property type="molecule type" value="Genomic_DNA"/>
</dbReference>
<dbReference type="Gene3D" id="1.20.140.10">
    <property type="entry name" value="Butyryl-CoA Dehydrogenase, subunit A, domain 3"/>
    <property type="match status" value="1"/>
</dbReference>
<dbReference type="SUPFAM" id="SSF47203">
    <property type="entry name" value="Acyl-CoA dehydrogenase C-terminal domain-like"/>
    <property type="match status" value="1"/>
</dbReference>
<dbReference type="RefSeq" id="WP_344231100.1">
    <property type="nucleotide sequence ID" value="NZ_BAAARI010000038.1"/>
</dbReference>
<evidence type="ECO:0000256" key="1">
    <source>
        <dbReference type="ARBA" id="ARBA00001974"/>
    </source>
</evidence>
<dbReference type="SUPFAM" id="SSF56645">
    <property type="entry name" value="Acyl-CoA dehydrogenase NM domain-like"/>
    <property type="match status" value="1"/>
</dbReference>
<dbReference type="InterPro" id="IPR037069">
    <property type="entry name" value="AcylCoA_DH/ox_N_sf"/>
</dbReference>